<evidence type="ECO:0000256" key="1">
    <source>
        <dbReference type="ARBA" id="ARBA00022490"/>
    </source>
</evidence>
<dbReference type="PANTHER" id="PTHR11735">
    <property type="entry name" value="TRNA N6-ADENOSINE THREONYLCARBAMOYLTRANSFERASE"/>
    <property type="match status" value="1"/>
</dbReference>
<evidence type="ECO:0000256" key="4">
    <source>
        <dbReference type="ARBA" id="ARBA00022723"/>
    </source>
</evidence>
<feature type="binding site" evidence="8">
    <location>
        <position position="316"/>
    </location>
    <ligand>
        <name>Fe cation</name>
        <dbReference type="ChEBI" id="CHEBI:24875"/>
    </ligand>
</feature>
<dbReference type="GO" id="GO:0002949">
    <property type="term" value="P:tRNA threonylcarbamoyladenosine modification"/>
    <property type="evidence" value="ECO:0007669"/>
    <property type="project" value="UniProtKB-UniRule"/>
</dbReference>
<comment type="function">
    <text evidence="8">Required for the formation of a threonylcarbamoyl group on adenosine at position 37 (t(6)A37) in tRNAs that read codons beginning with adenine. Is involved in the transfer of the threonylcarbamoyl moiety of threonylcarbamoyl-AMP (TC-AMP) to the N6 group of A37, together with TsaE and TsaB. TsaD likely plays a direct catalytic role in this reaction.</text>
</comment>
<dbReference type="InterPro" id="IPR000905">
    <property type="entry name" value="Gcp-like_dom"/>
</dbReference>
<feature type="binding site" evidence="8">
    <location>
        <position position="116"/>
    </location>
    <ligand>
        <name>Fe cation</name>
        <dbReference type="ChEBI" id="CHEBI:24875"/>
    </ligand>
</feature>
<dbReference type="EMBL" id="MGFD01000063">
    <property type="protein sequence ID" value="OGL96804.1"/>
    <property type="molecule type" value="Genomic_DNA"/>
</dbReference>
<dbReference type="InterPro" id="IPR022450">
    <property type="entry name" value="TsaD"/>
</dbReference>
<dbReference type="STRING" id="1802421.A2318_04110"/>
<dbReference type="SUPFAM" id="SSF53067">
    <property type="entry name" value="Actin-like ATPase domain"/>
    <property type="match status" value="2"/>
</dbReference>
<dbReference type="InterPro" id="IPR017860">
    <property type="entry name" value="Peptidase_M22_CS"/>
</dbReference>
<evidence type="ECO:0000259" key="9">
    <source>
        <dbReference type="Pfam" id="PF00814"/>
    </source>
</evidence>
<dbReference type="GO" id="GO:0005737">
    <property type="term" value="C:cytoplasm"/>
    <property type="evidence" value="ECO:0007669"/>
    <property type="project" value="UniProtKB-SubCell"/>
</dbReference>
<dbReference type="GO" id="GO:0061711">
    <property type="term" value="F:tRNA N(6)-L-threonylcarbamoyladenine synthase activity"/>
    <property type="evidence" value="ECO:0007669"/>
    <property type="project" value="UniProtKB-EC"/>
</dbReference>
<keyword evidence="6 8" id="KW-0012">Acyltransferase</keyword>
<dbReference type="AlphaFoldDB" id="A0A1F7W3W1"/>
<comment type="subcellular location">
    <subcellularLocation>
        <location evidence="8">Cytoplasm</location>
    </subcellularLocation>
</comment>
<evidence type="ECO:0000256" key="2">
    <source>
        <dbReference type="ARBA" id="ARBA00022679"/>
    </source>
</evidence>
<proteinExistence type="inferred from homology"/>
<evidence type="ECO:0000256" key="8">
    <source>
        <dbReference type="HAMAP-Rule" id="MF_01445"/>
    </source>
</evidence>
<feature type="domain" description="Gcp-like" evidence="9">
    <location>
        <begin position="30"/>
        <end position="322"/>
    </location>
</feature>
<comment type="cofactor">
    <cofactor evidence="8">
        <name>Fe(2+)</name>
        <dbReference type="ChEBI" id="CHEBI:29033"/>
    </cofactor>
    <text evidence="8">Binds 1 Fe(2+) ion per subunit.</text>
</comment>
<dbReference type="Gene3D" id="3.30.420.40">
    <property type="match status" value="2"/>
</dbReference>
<dbReference type="PANTHER" id="PTHR11735:SF6">
    <property type="entry name" value="TRNA N6-ADENOSINE THREONYLCARBAMOYLTRANSFERASE, MITOCHONDRIAL"/>
    <property type="match status" value="1"/>
</dbReference>
<gene>
    <name evidence="8" type="primary">tsaD</name>
    <name evidence="10" type="ORF">A2318_04110</name>
</gene>
<organism evidence="10 11">
    <name type="scientific">Candidatus Uhrbacteria bacterium RIFOXYB2_FULL_45_11</name>
    <dbReference type="NCBI Taxonomy" id="1802421"/>
    <lineage>
        <taxon>Bacteria</taxon>
        <taxon>Candidatus Uhriibacteriota</taxon>
    </lineage>
</organism>
<keyword evidence="1 8" id="KW-0963">Cytoplasm</keyword>
<evidence type="ECO:0000313" key="11">
    <source>
        <dbReference type="Proteomes" id="UP000177331"/>
    </source>
</evidence>
<dbReference type="CDD" id="cd24133">
    <property type="entry name" value="ASKHA_NBD_TsaD_bac"/>
    <property type="match status" value="1"/>
</dbReference>
<dbReference type="NCBIfam" id="TIGR03723">
    <property type="entry name" value="T6A_TsaD_YgjD"/>
    <property type="match status" value="1"/>
</dbReference>
<keyword evidence="5 8" id="KW-0408">Iron</keyword>
<evidence type="ECO:0000313" key="10">
    <source>
        <dbReference type="EMBL" id="OGL96804.1"/>
    </source>
</evidence>
<feature type="binding site" evidence="8">
    <location>
        <position position="181"/>
    </location>
    <ligand>
        <name>substrate</name>
    </ligand>
</feature>
<dbReference type="Pfam" id="PF00814">
    <property type="entry name" value="TsaD"/>
    <property type="match status" value="1"/>
</dbReference>
<feature type="binding site" evidence="8">
    <location>
        <position position="168"/>
    </location>
    <ligand>
        <name>substrate</name>
    </ligand>
</feature>
<dbReference type="GO" id="GO:0005506">
    <property type="term" value="F:iron ion binding"/>
    <property type="evidence" value="ECO:0007669"/>
    <property type="project" value="UniProtKB-UniRule"/>
</dbReference>
<keyword evidence="4 8" id="KW-0479">Metal-binding</keyword>
<dbReference type="NCBIfam" id="TIGR00329">
    <property type="entry name" value="gcp_kae1"/>
    <property type="match status" value="1"/>
</dbReference>
<accession>A0A1F7W3W1</accession>
<comment type="caution">
    <text evidence="10">The sequence shown here is derived from an EMBL/GenBank/DDBJ whole genome shotgun (WGS) entry which is preliminary data.</text>
</comment>
<sequence length="349" mass="37256">MRILGIESSCDETAMSIVSKNDGVIVIEKSLVASQIDLHKIYGGVVPEVAAREHVSAIFPMLLELGVSRDGHEIDAIAVTAGPGLVAALRIGVELAKTLAWLWNKPLVATNHLEGHVYSVWSQTPTPAFPALCLLVSGGHTELFLMRDHGQYEPIGMTRDDAAGEAFDKVAKLLGLGYPGGPAISKMALDGNPNAIAFPRPMLESGDFDFSFSGLKTAVRVYLQSNLSLPAGRQSDLSDISNLSNIPDIAASFQQAVVDILTIKTLSAVQRFAPKSVILSGGVSANRALRESLSNELAKQFPDVTFHAPDLSLSGDNAVMIAIAGLHRAEQKDFVDPLTLQANPNMRLL</sequence>
<protein>
    <recommendedName>
        <fullName evidence="8">tRNA N6-adenosine threonylcarbamoyltransferase</fullName>
        <ecNumber evidence="8">2.3.1.234</ecNumber>
    </recommendedName>
    <alternativeName>
        <fullName evidence="8">N6-L-threonylcarbamoyladenine synthase</fullName>
        <shortName evidence="8">t(6)A synthase</shortName>
    </alternativeName>
    <alternativeName>
        <fullName evidence="8">t(6)A37 threonylcarbamoyladenosine biosynthesis protein TsaD</fullName>
    </alternativeName>
    <alternativeName>
        <fullName evidence="8">tRNA threonylcarbamoyladenosine biosynthesis protein TsaD</fullName>
    </alternativeName>
</protein>
<evidence type="ECO:0000256" key="7">
    <source>
        <dbReference type="ARBA" id="ARBA00048117"/>
    </source>
</evidence>
<evidence type="ECO:0000256" key="3">
    <source>
        <dbReference type="ARBA" id="ARBA00022694"/>
    </source>
</evidence>
<evidence type="ECO:0000256" key="6">
    <source>
        <dbReference type="ARBA" id="ARBA00023315"/>
    </source>
</evidence>
<dbReference type="Proteomes" id="UP000177331">
    <property type="component" value="Unassembled WGS sequence"/>
</dbReference>
<comment type="caution">
    <text evidence="8">Lacks conserved residue(s) required for the propagation of feature annotation.</text>
</comment>
<keyword evidence="3 8" id="KW-0819">tRNA processing</keyword>
<feature type="binding site" evidence="8">
    <location>
        <begin position="135"/>
        <end position="139"/>
    </location>
    <ligand>
        <name>substrate</name>
    </ligand>
</feature>
<name>A0A1F7W3W1_9BACT</name>
<dbReference type="FunFam" id="3.30.420.40:FF:000040">
    <property type="entry name" value="tRNA N6-adenosine threonylcarbamoyltransferase"/>
    <property type="match status" value="1"/>
</dbReference>
<dbReference type="HAMAP" id="MF_01445">
    <property type="entry name" value="TsaD"/>
    <property type="match status" value="1"/>
</dbReference>
<dbReference type="InterPro" id="IPR017861">
    <property type="entry name" value="KAE1/TsaD"/>
</dbReference>
<keyword evidence="2 8" id="KW-0808">Transferase</keyword>
<dbReference type="PROSITE" id="PS01016">
    <property type="entry name" value="GLYCOPROTEASE"/>
    <property type="match status" value="1"/>
</dbReference>
<feature type="binding site" evidence="8">
    <location>
        <position position="112"/>
    </location>
    <ligand>
        <name>Fe cation</name>
        <dbReference type="ChEBI" id="CHEBI:24875"/>
    </ligand>
</feature>
<dbReference type="PRINTS" id="PR00789">
    <property type="entry name" value="OSIALOPTASE"/>
</dbReference>
<reference evidence="10 11" key="1">
    <citation type="journal article" date="2016" name="Nat. Commun.">
        <title>Thousands of microbial genomes shed light on interconnected biogeochemical processes in an aquifer system.</title>
        <authorList>
            <person name="Anantharaman K."/>
            <person name="Brown C.T."/>
            <person name="Hug L.A."/>
            <person name="Sharon I."/>
            <person name="Castelle C.J."/>
            <person name="Probst A.J."/>
            <person name="Thomas B.C."/>
            <person name="Singh A."/>
            <person name="Wilkins M.J."/>
            <person name="Karaoz U."/>
            <person name="Brodie E.L."/>
            <person name="Williams K.H."/>
            <person name="Hubbard S.S."/>
            <person name="Banfield J.F."/>
        </authorList>
    </citation>
    <scope>NUCLEOTIDE SEQUENCE [LARGE SCALE GENOMIC DNA]</scope>
</reference>
<evidence type="ECO:0000256" key="5">
    <source>
        <dbReference type="ARBA" id="ARBA00023004"/>
    </source>
</evidence>
<dbReference type="EC" id="2.3.1.234" evidence="8"/>
<comment type="catalytic activity">
    <reaction evidence="7 8">
        <text>L-threonylcarbamoyladenylate + adenosine(37) in tRNA = N(6)-L-threonylcarbamoyladenosine(37) in tRNA + AMP + H(+)</text>
        <dbReference type="Rhea" id="RHEA:37059"/>
        <dbReference type="Rhea" id="RHEA-COMP:10162"/>
        <dbReference type="Rhea" id="RHEA-COMP:10163"/>
        <dbReference type="ChEBI" id="CHEBI:15378"/>
        <dbReference type="ChEBI" id="CHEBI:73682"/>
        <dbReference type="ChEBI" id="CHEBI:74411"/>
        <dbReference type="ChEBI" id="CHEBI:74418"/>
        <dbReference type="ChEBI" id="CHEBI:456215"/>
        <dbReference type="EC" id="2.3.1.234"/>
    </reaction>
</comment>
<comment type="similarity">
    <text evidence="8">Belongs to the KAE1 / TsaD family.</text>
</comment>
<feature type="binding site" evidence="8">
    <location>
        <position position="286"/>
    </location>
    <ligand>
        <name>substrate</name>
    </ligand>
</feature>
<dbReference type="InterPro" id="IPR043129">
    <property type="entry name" value="ATPase_NBD"/>
</dbReference>